<comment type="caution">
    <text evidence="1">The sequence shown here is derived from an EMBL/GenBank/DDBJ whole genome shotgun (WGS) entry which is preliminary data.</text>
</comment>
<evidence type="ECO:0000313" key="1">
    <source>
        <dbReference type="EMBL" id="CAF5126089.1"/>
    </source>
</evidence>
<dbReference type="EMBL" id="CAJOBR010082319">
    <property type="protein sequence ID" value="CAF5126089.1"/>
    <property type="molecule type" value="Genomic_DNA"/>
</dbReference>
<proteinExistence type="predicted"/>
<sequence length="57" mass="6032">TEVGVFNEVLVEPAVPAALPATTVPPDEALELANHLTITWRSVFAIYIVLLSSATSP</sequence>
<gene>
    <name evidence="1" type="ORF">QYT958_LOCUS46412</name>
</gene>
<protein>
    <submittedName>
        <fullName evidence="1">Uncharacterized protein</fullName>
    </submittedName>
</protein>
<name>A0A822FFK7_9BILA</name>
<evidence type="ECO:0000313" key="2">
    <source>
        <dbReference type="Proteomes" id="UP000663848"/>
    </source>
</evidence>
<feature type="non-terminal residue" evidence="1">
    <location>
        <position position="1"/>
    </location>
</feature>
<organism evidence="1 2">
    <name type="scientific">Rotaria socialis</name>
    <dbReference type="NCBI Taxonomy" id="392032"/>
    <lineage>
        <taxon>Eukaryota</taxon>
        <taxon>Metazoa</taxon>
        <taxon>Spiralia</taxon>
        <taxon>Gnathifera</taxon>
        <taxon>Rotifera</taxon>
        <taxon>Eurotatoria</taxon>
        <taxon>Bdelloidea</taxon>
        <taxon>Philodinida</taxon>
        <taxon>Philodinidae</taxon>
        <taxon>Rotaria</taxon>
    </lineage>
</organism>
<dbReference type="AlphaFoldDB" id="A0A822FFK7"/>
<accession>A0A822FFK7</accession>
<reference evidence="1" key="1">
    <citation type="submission" date="2021-02" db="EMBL/GenBank/DDBJ databases">
        <authorList>
            <person name="Nowell W R."/>
        </authorList>
    </citation>
    <scope>NUCLEOTIDE SEQUENCE</scope>
</reference>
<dbReference type="Proteomes" id="UP000663848">
    <property type="component" value="Unassembled WGS sequence"/>
</dbReference>